<feature type="signal peptide" evidence="1">
    <location>
        <begin position="1"/>
        <end position="20"/>
    </location>
</feature>
<reference evidence="2 3" key="1">
    <citation type="submission" date="2018-08" db="EMBL/GenBank/DDBJ databases">
        <authorList>
            <person name="Khan S.A."/>
            <person name="Jeon C.O."/>
            <person name="Chun B.H."/>
            <person name="Jeong S.E."/>
        </authorList>
    </citation>
    <scope>NUCLEOTIDE SEQUENCE [LARGE SCALE GENOMIC DNA]</scope>
    <source>
        <strain evidence="2 3">S-16</strain>
    </source>
</reference>
<gene>
    <name evidence="2" type="ORF">DZC73_22295</name>
</gene>
<keyword evidence="1" id="KW-0732">Signal</keyword>
<evidence type="ECO:0000256" key="1">
    <source>
        <dbReference type="SAM" id="SignalP"/>
    </source>
</evidence>
<reference evidence="2 3" key="2">
    <citation type="submission" date="2018-12" db="EMBL/GenBank/DDBJ databases">
        <title>Rhizobacter gummiphilus sp. nov., a rubber-degrading bacterium isolated from the soil of a botanical garden in Japan.</title>
        <authorList>
            <person name="Shunsuke S.S."/>
        </authorList>
    </citation>
    <scope>NUCLEOTIDE SEQUENCE [LARGE SCALE GENOMIC DNA]</scope>
    <source>
        <strain evidence="2 3">S-16</strain>
    </source>
</reference>
<dbReference type="OrthoDB" id="9255855at2"/>
<name>A0A3N7HJZ0_9BURK</name>
<dbReference type="AlphaFoldDB" id="A0A3N7HJZ0"/>
<proteinExistence type="predicted"/>
<evidence type="ECO:0000313" key="3">
    <source>
        <dbReference type="Proteomes" id="UP000267464"/>
    </source>
</evidence>
<organism evidence="2 3">
    <name type="scientific">Piscinibacter terrae</name>
    <dbReference type="NCBI Taxonomy" id="2496871"/>
    <lineage>
        <taxon>Bacteria</taxon>
        <taxon>Pseudomonadati</taxon>
        <taxon>Pseudomonadota</taxon>
        <taxon>Betaproteobacteria</taxon>
        <taxon>Burkholderiales</taxon>
        <taxon>Sphaerotilaceae</taxon>
        <taxon>Piscinibacter</taxon>
    </lineage>
</organism>
<dbReference type="EMBL" id="QUSW01000007">
    <property type="protein sequence ID" value="RQP22387.1"/>
    <property type="molecule type" value="Genomic_DNA"/>
</dbReference>
<accession>A0A3N7HJZ0</accession>
<comment type="caution">
    <text evidence="2">The sequence shown here is derived from an EMBL/GenBank/DDBJ whole genome shotgun (WGS) entry which is preliminary data.</text>
</comment>
<feature type="chain" id="PRO_5017978587" evidence="1">
    <location>
        <begin position="21"/>
        <end position="159"/>
    </location>
</feature>
<keyword evidence="3" id="KW-1185">Reference proteome</keyword>
<sequence>MFRPFVAALAAWFAVAPCFAQEAPTHDAIQLDEVFAQFDKATKDEEPGITLVQPRHVRFVAKLVEAPARCNTQALQAILEAMGQPDFLQKAPVEHCIRLRSDGGHDLTAWVQDVLVADLNTDARPGGAIEVYADFLAYGVGTDRARNMPLMLVSRFEPK</sequence>
<protein>
    <submittedName>
        <fullName evidence="2">Uncharacterized protein</fullName>
    </submittedName>
</protein>
<dbReference type="Proteomes" id="UP000267464">
    <property type="component" value="Unassembled WGS sequence"/>
</dbReference>
<dbReference type="RefSeq" id="WP_124542606.1">
    <property type="nucleotide sequence ID" value="NZ_QUSW01000007.1"/>
</dbReference>
<evidence type="ECO:0000313" key="2">
    <source>
        <dbReference type="EMBL" id="RQP22387.1"/>
    </source>
</evidence>